<evidence type="ECO:0000313" key="2">
    <source>
        <dbReference type="EMBL" id="UUF06103.1"/>
    </source>
</evidence>
<feature type="signal peptide" evidence="1">
    <location>
        <begin position="1"/>
        <end position="19"/>
    </location>
</feature>
<accession>A0ABY5JHH2</accession>
<dbReference type="EMBL" id="CP071249">
    <property type="protein sequence ID" value="UUF06103.1"/>
    <property type="molecule type" value="Genomic_DNA"/>
</dbReference>
<protein>
    <recommendedName>
        <fullName evidence="4">DUF4352 domain-containing protein</fullName>
    </recommendedName>
</protein>
<keyword evidence="3" id="KW-1185">Reference proteome</keyword>
<gene>
    <name evidence="2" type="ORF">J0J69_00485</name>
</gene>
<reference evidence="2 3" key="1">
    <citation type="submission" date="2021-03" db="EMBL/GenBank/DDBJ databases">
        <title>Comparative Genomics and Metabolomics in the genus Turicibacter.</title>
        <authorList>
            <person name="Maki J."/>
            <person name="Looft T."/>
        </authorList>
    </citation>
    <scope>NUCLEOTIDE SEQUENCE [LARGE SCALE GENOMIC DNA]</scope>
    <source>
        <strain evidence="2 3">MMM721</strain>
    </source>
</reference>
<dbReference type="RefSeq" id="WP_212725532.1">
    <property type="nucleotide sequence ID" value="NZ_CP071249.1"/>
</dbReference>
<keyword evidence="1" id="KW-0732">Signal</keyword>
<dbReference type="Proteomes" id="UP001058016">
    <property type="component" value="Chromosome"/>
</dbReference>
<feature type="chain" id="PRO_5045071369" description="DUF4352 domain-containing protein" evidence="1">
    <location>
        <begin position="20"/>
        <end position="284"/>
    </location>
</feature>
<organism evidence="2 3">
    <name type="scientific">Turicibacter bilis</name>
    <dbReference type="NCBI Taxonomy" id="2735723"/>
    <lineage>
        <taxon>Bacteria</taxon>
        <taxon>Bacillati</taxon>
        <taxon>Bacillota</taxon>
        <taxon>Erysipelotrichia</taxon>
        <taxon>Erysipelotrichales</taxon>
        <taxon>Turicibacteraceae</taxon>
        <taxon>Turicibacter</taxon>
    </lineage>
</organism>
<proteinExistence type="predicted"/>
<evidence type="ECO:0000256" key="1">
    <source>
        <dbReference type="SAM" id="SignalP"/>
    </source>
</evidence>
<dbReference type="PROSITE" id="PS51257">
    <property type="entry name" value="PROKAR_LIPOPROTEIN"/>
    <property type="match status" value="1"/>
</dbReference>
<name>A0ABY5JHH2_9FIRM</name>
<sequence length="284" mass="31366">MKKIIVLMLFIAGSTIFFACSDQDNSNSVGDSTGETSNSVEDLTEGDLILADEFNLVYSNPKEYKGRKVEFYGKIFIEPEKDAEGTYLQMYTLNQGSDGNTVVAIQDPNLDVSNGDIVYVKGVVGDVFEGTNAFGATIVAPQILANSIEKSDYATAFSPALKVIEVNQEINQHGYSMTLERIELAASETRVYLKIKNDSSDNISFYSFNSVIIQGSNQISEEDNWDADYQEINSEIFPGVTSQGVVTFAPVDIQGENLKLVFEGSSDDYYLDFEPFIFECSLTE</sequence>
<evidence type="ECO:0008006" key="4">
    <source>
        <dbReference type="Google" id="ProtNLM"/>
    </source>
</evidence>
<evidence type="ECO:0000313" key="3">
    <source>
        <dbReference type="Proteomes" id="UP001058016"/>
    </source>
</evidence>